<keyword evidence="4" id="KW-1185">Reference proteome</keyword>
<feature type="transmembrane region" description="Helical" evidence="2">
    <location>
        <begin position="29"/>
        <end position="46"/>
    </location>
</feature>
<dbReference type="SUPFAM" id="SSF46565">
    <property type="entry name" value="Chaperone J-domain"/>
    <property type="match status" value="1"/>
</dbReference>
<dbReference type="Proteomes" id="UP001451571">
    <property type="component" value="Chromosome"/>
</dbReference>
<dbReference type="InterPro" id="IPR036869">
    <property type="entry name" value="J_dom_sf"/>
</dbReference>
<keyword evidence="2" id="KW-1133">Transmembrane helix</keyword>
<feature type="transmembrane region" description="Helical" evidence="2">
    <location>
        <begin position="58"/>
        <end position="79"/>
    </location>
</feature>
<organism evidence="3 4">
    <name type="scientific">Kineothrix sedimenti</name>
    <dbReference type="NCBI Taxonomy" id="3123317"/>
    <lineage>
        <taxon>Bacteria</taxon>
        <taxon>Bacillati</taxon>
        <taxon>Bacillota</taxon>
        <taxon>Clostridia</taxon>
        <taxon>Lachnospirales</taxon>
        <taxon>Lachnospiraceae</taxon>
        <taxon>Kineothrix</taxon>
    </lineage>
</organism>
<dbReference type="RefSeq" id="WP_342755902.1">
    <property type="nucleotide sequence ID" value="NZ_CP146256.1"/>
</dbReference>
<accession>A0ABZ3ESI7</accession>
<keyword evidence="2" id="KW-0812">Transmembrane</keyword>
<dbReference type="Gene3D" id="1.10.287.110">
    <property type="entry name" value="DnaJ domain"/>
    <property type="match status" value="1"/>
</dbReference>
<sequence>MGFIFEILFDIILFVLRIIYYILLKTRLIYPLCWFVATVFIWSYPDSKIYQMIFTRDLTIILWLIFGALIVIFSVLSLTEAIIRIFKPDFFWFNLFSDMIYNLKTRKSRKLQKAILKYCKDIYAVYPDLKDSKEYAYIQSYCLNEEDNYYFNKDWNSYIYSLKTTLYMFQDTNPNELFFSFKTWWIKNRDIPVTMDCNRYYKRILNGKAVEEEMRTPSSNPPSPDWFKGVSDSEGLKKRYRDLLKIYHPDNSAGDTSITQQIQKEYNKLISEYS</sequence>
<evidence type="ECO:0000313" key="4">
    <source>
        <dbReference type="Proteomes" id="UP001451571"/>
    </source>
</evidence>
<gene>
    <name evidence="3" type="ORF">V6984_12155</name>
</gene>
<dbReference type="EMBL" id="CP146256">
    <property type="protein sequence ID" value="XAH72284.1"/>
    <property type="molecule type" value="Genomic_DNA"/>
</dbReference>
<reference evidence="3 4" key="1">
    <citation type="submission" date="2024-02" db="EMBL/GenBank/DDBJ databases">
        <title>Bacterial strain from lacustrine sediment.</title>
        <authorList>
            <person name="Petit C."/>
            <person name="Fadhlaoui K."/>
        </authorList>
    </citation>
    <scope>NUCLEOTIDE SEQUENCE [LARGE SCALE GENOMIC DNA]</scope>
    <source>
        <strain evidence="3 4">IPX-CK</strain>
    </source>
</reference>
<keyword evidence="1" id="KW-0235">DNA replication</keyword>
<protein>
    <submittedName>
        <fullName evidence="3">J domain-containing protein</fullName>
    </submittedName>
</protein>
<proteinExistence type="predicted"/>
<name>A0ABZ3ESI7_9FIRM</name>
<keyword evidence="2" id="KW-0472">Membrane</keyword>
<evidence type="ECO:0000313" key="3">
    <source>
        <dbReference type="EMBL" id="XAH72284.1"/>
    </source>
</evidence>
<evidence type="ECO:0000256" key="1">
    <source>
        <dbReference type="ARBA" id="ARBA00022705"/>
    </source>
</evidence>
<feature type="transmembrane region" description="Helical" evidence="2">
    <location>
        <begin position="7"/>
        <end position="23"/>
    </location>
</feature>
<evidence type="ECO:0000256" key="2">
    <source>
        <dbReference type="SAM" id="Phobius"/>
    </source>
</evidence>